<evidence type="ECO:0000259" key="19">
    <source>
        <dbReference type="PROSITE" id="PS51285"/>
    </source>
</evidence>
<reference evidence="21" key="1">
    <citation type="submission" date="2017-01" db="EMBL/GenBank/DDBJ databases">
        <title>Comparative genomics of anhydrobiosis in the tardigrade Hypsibius dujardini.</title>
        <authorList>
            <person name="Yoshida Y."/>
            <person name="Koutsovoulos G."/>
            <person name="Laetsch D."/>
            <person name="Stevens L."/>
            <person name="Kumar S."/>
            <person name="Horikawa D."/>
            <person name="Ishino K."/>
            <person name="Komine S."/>
            <person name="Tomita M."/>
            <person name="Blaxter M."/>
            <person name="Arakawa K."/>
        </authorList>
    </citation>
    <scope>NUCLEOTIDE SEQUENCE [LARGE SCALE GENOMIC DNA]</scope>
    <source>
        <strain evidence="21">Z151</strain>
    </source>
</reference>
<evidence type="ECO:0000313" key="20">
    <source>
        <dbReference type="EMBL" id="OWA51390.1"/>
    </source>
</evidence>
<feature type="domain" description="Cyclic nucleotide-binding" evidence="18">
    <location>
        <begin position="256"/>
        <end position="371"/>
    </location>
</feature>
<dbReference type="OrthoDB" id="63267at2759"/>
<feature type="binding site" evidence="13 14">
    <location>
        <position position="573"/>
    </location>
    <ligand>
        <name>ATP</name>
        <dbReference type="ChEBI" id="CHEBI:30616"/>
    </ligand>
</feature>
<comment type="catalytic activity">
    <reaction evidence="11">
        <text>L-seryl-[protein] + ATP = O-phospho-L-seryl-[protein] + ADP + H(+)</text>
        <dbReference type="Rhea" id="RHEA:17989"/>
        <dbReference type="Rhea" id="RHEA-COMP:9863"/>
        <dbReference type="Rhea" id="RHEA-COMP:11604"/>
        <dbReference type="ChEBI" id="CHEBI:15378"/>
        <dbReference type="ChEBI" id="CHEBI:29999"/>
        <dbReference type="ChEBI" id="CHEBI:30616"/>
        <dbReference type="ChEBI" id="CHEBI:83421"/>
        <dbReference type="ChEBI" id="CHEBI:456216"/>
        <dbReference type="EC" id="2.7.11.12"/>
    </reaction>
</comment>
<feature type="compositionally biased region" description="Polar residues" evidence="16">
    <location>
        <begin position="95"/>
        <end position="105"/>
    </location>
</feature>
<dbReference type="AlphaFoldDB" id="A0A9X6NC12"/>
<dbReference type="PIRSF" id="PIRSF000559">
    <property type="entry name" value="cGMP-dep_kinase"/>
    <property type="match status" value="1"/>
</dbReference>
<comment type="similarity">
    <text evidence="1">Belongs to the protein kinase superfamily. AGC Ser/Thr protein kinase family. cGMP subfamily.</text>
</comment>
<evidence type="ECO:0000256" key="6">
    <source>
        <dbReference type="ARBA" id="ARBA00022741"/>
    </source>
</evidence>
<accession>A0A9X6NC12</accession>
<dbReference type="SMART" id="SM00100">
    <property type="entry name" value="cNMP"/>
    <property type="match status" value="2"/>
</dbReference>
<evidence type="ECO:0000256" key="9">
    <source>
        <dbReference type="ARBA" id="ARBA00022992"/>
    </source>
</evidence>
<evidence type="ECO:0000256" key="1">
    <source>
        <dbReference type="ARBA" id="ARBA00006352"/>
    </source>
</evidence>
<sequence length="855" mass="96429">MSSTRRGFPFPVTSSSSSRNLLKQQNSLLSRDSAGASHHASNDSLHRSQFGYHSGSSQQSPAMQPKQVSPSRSNQMPVHSGTNGSSPRLHRPVGQQDSLSPTSATAVGGGGPVSPGHMTAEAWFIRKQQYELLIEQLQQALETKDHEIELLKKQLDKAKSVLSVTNPSLQQKAERAVQGTTIDEDDMGVGVNGAGNAIAGGGSQDAPKKKQGVSGESSSKFSLGSSRRLQDLEIAKVEKDFRSKHLIKDALYDNDFLANLDSTQTREIIDYMYPIDVIADSYIIQQGDEGNHLYVLAEGEAEAVRDDKLLGKITPGKAFGELAILYNCTRTASVKALTDTKLWVLDRSVFQVIMMRSGLQRQEEIVNFLRSVPDLKNLDEEKLAKVADALEVEYYSAGNYVIHEGETGDTFFVLYEGQVKVTQKMPGKGEPQMVRLLEKGCYFGEKALLQEERRTATIIAITDVECLTLDRDSFVQLIGDLRELKERDYGDEERKASSKETRNEHRHSYYHNRRRYMRTHREKGPSQIPLPKNEYSHVQLTDVEVLATLGQGGFGRVLLVQLKTDPTKTFALKCMKKMHVVKQRQQEHVLSEKNITLRLNNPFVCRMYATFKDRKYLYMMMEACLGGELWTILRDRNYFEEDLVRFYTACAVLALEYLHDRCIIYRDLKPENVLLDSTGYAKIADFGFAKDIETARKTWTFCGTPQYIAPEVILNKGHDHAVDYWALGIYVFELSTGNPPFDYNGDQLQVYNNILRGLGVVEFPRRISRNCQSLMKRLCKANPVERLGYQRNGISDIKRHKFFQGFDWTSLANRTLPPPIKPSVAGPTDVSNFDQEFPPDNDIPPDELSGWDVNF</sequence>
<keyword evidence="4" id="KW-0140">cGMP</keyword>
<proteinExistence type="inferred from homology"/>
<dbReference type="PANTHER" id="PTHR24353:SF147">
    <property type="entry name" value="CGMP-DEPENDENT SERINE_THREONIN PROTEIN KINASE-RELATED"/>
    <property type="match status" value="1"/>
</dbReference>
<evidence type="ECO:0000256" key="2">
    <source>
        <dbReference type="ARBA" id="ARBA00012428"/>
    </source>
</evidence>
<dbReference type="GO" id="GO:0030553">
    <property type="term" value="F:cGMP binding"/>
    <property type="evidence" value="ECO:0007669"/>
    <property type="project" value="UniProtKB-KW"/>
</dbReference>
<dbReference type="InterPro" id="IPR014710">
    <property type="entry name" value="RmlC-like_jellyroll"/>
</dbReference>
<keyword evidence="7 20" id="KW-0418">Kinase</keyword>
<dbReference type="PANTHER" id="PTHR24353">
    <property type="entry name" value="CYCLIC NUCLEOTIDE-DEPENDENT PROTEIN KINASE"/>
    <property type="match status" value="1"/>
</dbReference>
<dbReference type="InterPro" id="IPR002374">
    <property type="entry name" value="cGMP_dep_kinase"/>
</dbReference>
<keyword evidence="3" id="KW-0723">Serine/threonine-protein kinase</keyword>
<dbReference type="InterPro" id="IPR000719">
    <property type="entry name" value="Prot_kinase_dom"/>
</dbReference>
<evidence type="ECO:0000259" key="17">
    <source>
        <dbReference type="PROSITE" id="PS50011"/>
    </source>
</evidence>
<evidence type="ECO:0000256" key="5">
    <source>
        <dbReference type="ARBA" id="ARBA00022679"/>
    </source>
</evidence>
<evidence type="ECO:0000256" key="8">
    <source>
        <dbReference type="ARBA" id="ARBA00022840"/>
    </source>
</evidence>
<feature type="region of interest" description="Disordered" evidence="16">
    <location>
        <begin position="184"/>
        <end position="222"/>
    </location>
</feature>
<dbReference type="GO" id="GO:0004692">
    <property type="term" value="F:cGMP-dependent protein kinase activity"/>
    <property type="evidence" value="ECO:0007669"/>
    <property type="project" value="UniProtKB-EC"/>
</dbReference>
<keyword evidence="15" id="KW-0175">Coiled coil</keyword>
<dbReference type="FunFam" id="2.60.120.10:FF:000064">
    <property type="entry name" value="cGMP-dependent protein kinase, isozyme"/>
    <property type="match status" value="1"/>
</dbReference>
<feature type="coiled-coil region" evidence="15">
    <location>
        <begin position="127"/>
        <end position="161"/>
    </location>
</feature>
<feature type="domain" description="Cyclic nucleotide-binding" evidence="18">
    <location>
        <begin position="374"/>
        <end position="495"/>
    </location>
</feature>
<dbReference type="PROSITE" id="PS00888">
    <property type="entry name" value="CNMP_BINDING_1"/>
    <property type="match status" value="2"/>
</dbReference>
<dbReference type="CDD" id="cd00038">
    <property type="entry name" value="CAP_ED"/>
    <property type="match status" value="2"/>
</dbReference>
<feature type="region of interest" description="Disordered" evidence="16">
    <location>
        <begin position="1"/>
        <end position="114"/>
    </location>
</feature>
<evidence type="ECO:0000256" key="7">
    <source>
        <dbReference type="ARBA" id="ARBA00022777"/>
    </source>
</evidence>
<dbReference type="SMART" id="SM00133">
    <property type="entry name" value="S_TK_X"/>
    <property type="match status" value="1"/>
</dbReference>
<gene>
    <name evidence="20" type="ORF">BV898_15874</name>
</gene>
<organism evidence="20 21">
    <name type="scientific">Hypsibius exemplaris</name>
    <name type="common">Freshwater tardigrade</name>
    <dbReference type="NCBI Taxonomy" id="2072580"/>
    <lineage>
        <taxon>Eukaryota</taxon>
        <taxon>Metazoa</taxon>
        <taxon>Ecdysozoa</taxon>
        <taxon>Tardigrada</taxon>
        <taxon>Eutardigrada</taxon>
        <taxon>Parachela</taxon>
        <taxon>Hypsibioidea</taxon>
        <taxon>Hypsibiidae</taxon>
        <taxon>Hypsibius</taxon>
    </lineage>
</organism>
<name>A0A9X6NC12_HYPEX</name>
<feature type="active site" description="Proton acceptor" evidence="12">
    <location>
        <position position="667"/>
    </location>
</feature>
<evidence type="ECO:0000313" key="21">
    <source>
        <dbReference type="Proteomes" id="UP000192578"/>
    </source>
</evidence>
<dbReference type="SUPFAM" id="SSF56112">
    <property type="entry name" value="Protein kinase-like (PK-like)"/>
    <property type="match status" value="1"/>
</dbReference>
<evidence type="ECO:0000256" key="12">
    <source>
        <dbReference type="PIRSR" id="PIRSR000559-1"/>
    </source>
</evidence>
<evidence type="ECO:0000256" key="16">
    <source>
        <dbReference type="SAM" id="MobiDB-lite"/>
    </source>
</evidence>
<dbReference type="PROSITE" id="PS50011">
    <property type="entry name" value="PROTEIN_KINASE_DOM"/>
    <property type="match status" value="1"/>
</dbReference>
<dbReference type="PROSITE" id="PS00889">
    <property type="entry name" value="CNMP_BINDING_2"/>
    <property type="match status" value="2"/>
</dbReference>
<dbReference type="InterPro" id="IPR035014">
    <property type="entry name" value="STKc_cGK"/>
</dbReference>
<evidence type="ECO:0000256" key="14">
    <source>
        <dbReference type="PROSITE-ProRule" id="PRU10141"/>
    </source>
</evidence>
<dbReference type="PROSITE" id="PS00107">
    <property type="entry name" value="PROTEIN_KINASE_ATP"/>
    <property type="match status" value="1"/>
</dbReference>
<dbReference type="PRINTS" id="PR00104">
    <property type="entry name" value="CGMPKINASE"/>
</dbReference>
<dbReference type="FunFam" id="2.60.120.10:FF:000072">
    <property type="entry name" value="cGMP-dependent protein kinase"/>
    <property type="match status" value="1"/>
</dbReference>
<keyword evidence="9" id="KW-0142">cGMP-binding</keyword>
<dbReference type="InterPro" id="IPR018488">
    <property type="entry name" value="cNMP-bd_CS"/>
</dbReference>
<keyword evidence="5" id="KW-0808">Transferase</keyword>
<evidence type="ECO:0000256" key="10">
    <source>
        <dbReference type="ARBA" id="ARBA00047298"/>
    </source>
</evidence>
<feature type="compositionally biased region" description="Polar residues" evidence="16">
    <location>
        <begin position="12"/>
        <end position="30"/>
    </location>
</feature>
<feature type="region of interest" description="Disordered" evidence="16">
    <location>
        <begin position="818"/>
        <end position="855"/>
    </location>
</feature>
<dbReference type="GO" id="GO:0005737">
    <property type="term" value="C:cytoplasm"/>
    <property type="evidence" value="ECO:0007669"/>
    <property type="project" value="UniProtKB-ARBA"/>
</dbReference>
<dbReference type="InterPro" id="IPR018490">
    <property type="entry name" value="cNMP-bd_dom_sf"/>
</dbReference>
<dbReference type="Proteomes" id="UP000192578">
    <property type="component" value="Unassembled WGS sequence"/>
</dbReference>
<dbReference type="GO" id="GO:0005524">
    <property type="term" value="F:ATP binding"/>
    <property type="evidence" value="ECO:0007669"/>
    <property type="project" value="UniProtKB-UniRule"/>
</dbReference>
<comment type="caution">
    <text evidence="20">The sequence shown here is derived from an EMBL/GenBank/DDBJ whole genome shotgun (WGS) entry which is preliminary data.</text>
</comment>
<protein>
    <recommendedName>
        <fullName evidence="2">cGMP-dependent protein kinase</fullName>
        <ecNumber evidence="2">2.7.11.12</ecNumber>
    </recommendedName>
</protein>
<feature type="domain" description="Protein kinase" evidence="17">
    <location>
        <begin position="543"/>
        <end position="803"/>
    </location>
</feature>
<dbReference type="InterPro" id="IPR008271">
    <property type="entry name" value="Ser/Thr_kinase_AS"/>
</dbReference>
<dbReference type="Pfam" id="PF00027">
    <property type="entry name" value="cNMP_binding"/>
    <property type="match status" value="2"/>
</dbReference>
<dbReference type="EMBL" id="MTYJ01000225">
    <property type="protein sequence ID" value="OWA51390.1"/>
    <property type="molecule type" value="Genomic_DNA"/>
</dbReference>
<evidence type="ECO:0000256" key="15">
    <source>
        <dbReference type="SAM" id="Coils"/>
    </source>
</evidence>
<dbReference type="SMART" id="SM00220">
    <property type="entry name" value="S_TKc"/>
    <property type="match status" value="1"/>
</dbReference>
<dbReference type="PROSITE" id="PS51285">
    <property type="entry name" value="AGC_KINASE_CTER"/>
    <property type="match status" value="1"/>
</dbReference>
<keyword evidence="8 13" id="KW-0067">ATP-binding</keyword>
<dbReference type="SUPFAM" id="SSF51206">
    <property type="entry name" value="cAMP-binding domain-like"/>
    <property type="match status" value="2"/>
</dbReference>
<dbReference type="InterPro" id="IPR011009">
    <property type="entry name" value="Kinase-like_dom_sf"/>
</dbReference>
<dbReference type="FunFam" id="1.10.510.10:FF:000210">
    <property type="entry name" value="Non-specific serine/threonine protein kinase"/>
    <property type="match status" value="1"/>
</dbReference>
<evidence type="ECO:0000256" key="4">
    <source>
        <dbReference type="ARBA" id="ARBA00022535"/>
    </source>
</evidence>
<keyword evidence="21" id="KW-1185">Reference proteome</keyword>
<feature type="compositionally biased region" description="Basic and acidic residues" evidence="16">
    <location>
        <begin position="489"/>
        <end position="507"/>
    </location>
</feature>
<feature type="domain" description="AGC-kinase C-terminal" evidence="19">
    <location>
        <begin position="804"/>
        <end position="855"/>
    </location>
</feature>
<dbReference type="Gene3D" id="1.10.510.10">
    <property type="entry name" value="Transferase(Phosphotransferase) domain 1"/>
    <property type="match status" value="1"/>
</dbReference>
<feature type="compositionally biased region" description="Polar residues" evidence="16">
    <location>
        <begin position="54"/>
        <end position="86"/>
    </location>
</feature>
<evidence type="ECO:0000256" key="3">
    <source>
        <dbReference type="ARBA" id="ARBA00022527"/>
    </source>
</evidence>
<feature type="binding site" evidence="13">
    <location>
        <begin position="549"/>
        <end position="557"/>
    </location>
    <ligand>
        <name>ATP</name>
        <dbReference type="ChEBI" id="CHEBI:30616"/>
    </ligand>
</feature>
<dbReference type="PROSITE" id="PS00108">
    <property type="entry name" value="PROTEIN_KINASE_ST"/>
    <property type="match status" value="1"/>
</dbReference>
<evidence type="ECO:0000259" key="18">
    <source>
        <dbReference type="PROSITE" id="PS50042"/>
    </source>
</evidence>
<dbReference type="InterPro" id="IPR017441">
    <property type="entry name" value="Protein_kinase_ATP_BS"/>
</dbReference>
<keyword evidence="6 13" id="KW-0547">Nucleotide-binding</keyword>
<dbReference type="InterPro" id="IPR000961">
    <property type="entry name" value="AGC-kinase_C"/>
</dbReference>
<dbReference type="Pfam" id="PF00069">
    <property type="entry name" value="Pkinase"/>
    <property type="match status" value="1"/>
</dbReference>
<evidence type="ECO:0000256" key="13">
    <source>
        <dbReference type="PIRSR" id="PIRSR000559-2"/>
    </source>
</evidence>
<evidence type="ECO:0000256" key="11">
    <source>
        <dbReference type="ARBA" id="ARBA00047462"/>
    </source>
</evidence>
<comment type="catalytic activity">
    <reaction evidence="10">
        <text>L-threonyl-[protein] + ATP = O-phospho-L-threonyl-[protein] + ADP + H(+)</text>
        <dbReference type="Rhea" id="RHEA:46608"/>
        <dbReference type="Rhea" id="RHEA-COMP:11060"/>
        <dbReference type="Rhea" id="RHEA-COMP:11605"/>
        <dbReference type="ChEBI" id="CHEBI:15378"/>
        <dbReference type="ChEBI" id="CHEBI:30013"/>
        <dbReference type="ChEBI" id="CHEBI:30616"/>
        <dbReference type="ChEBI" id="CHEBI:61977"/>
        <dbReference type="ChEBI" id="CHEBI:456216"/>
        <dbReference type="EC" id="2.7.11.12"/>
    </reaction>
</comment>
<dbReference type="EC" id="2.7.11.12" evidence="2"/>
<dbReference type="InterPro" id="IPR000595">
    <property type="entry name" value="cNMP-bd_dom"/>
</dbReference>
<dbReference type="PROSITE" id="PS50042">
    <property type="entry name" value="CNMP_BINDING_3"/>
    <property type="match status" value="2"/>
</dbReference>
<dbReference type="CDD" id="cd05572">
    <property type="entry name" value="STKc_cGK"/>
    <property type="match status" value="1"/>
</dbReference>
<feature type="region of interest" description="Disordered" evidence="16">
    <location>
        <begin position="489"/>
        <end position="509"/>
    </location>
</feature>
<dbReference type="Gene3D" id="2.60.120.10">
    <property type="entry name" value="Jelly Rolls"/>
    <property type="match status" value="2"/>
</dbReference>
<feature type="compositionally biased region" description="Low complexity" evidence="16">
    <location>
        <begin position="212"/>
        <end position="222"/>
    </location>
</feature>
<feature type="compositionally biased region" description="Gly residues" evidence="16">
    <location>
        <begin position="190"/>
        <end position="203"/>
    </location>
</feature>
<dbReference type="Gene3D" id="3.30.200.20">
    <property type="entry name" value="Phosphorylase Kinase, domain 1"/>
    <property type="match status" value="1"/>
</dbReference>